<dbReference type="InterPro" id="IPR058678">
    <property type="entry name" value="ARM_PUB"/>
</dbReference>
<dbReference type="EC" id="2.3.2.27" evidence="2"/>
<feature type="domain" description="U-box" evidence="3">
    <location>
        <begin position="5"/>
        <end position="113"/>
    </location>
</feature>
<comment type="pathway">
    <text evidence="2">Protein modification; protein ubiquitination.</text>
</comment>
<accession>A0AB40BLQ3</accession>
<gene>
    <name evidence="5" type="primary">LOC120263630</name>
</gene>
<keyword evidence="1 2" id="KW-0833">Ubl conjugation pathway</keyword>
<keyword evidence="4" id="KW-1185">Reference proteome</keyword>
<dbReference type="Pfam" id="PF25598">
    <property type="entry name" value="ARM_PUB"/>
    <property type="match status" value="2"/>
</dbReference>
<comment type="catalytic activity">
    <reaction evidence="2">
        <text>S-ubiquitinyl-[E2 ubiquitin-conjugating enzyme]-L-cysteine + [acceptor protein]-L-lysine = [E2 ubiquitin-conjugating enzyme]-L-cysteine + N(6)-ubiquitinyl-[acceptor protein]-L-lysine.</text>
        <dbReference type="EC" id="2.3.2.27"/>
    </reaction>
</comment>
<protein>
    <recommendedName>
        <fullName evidence="2 3">U-box domain-containing protein</fullName>
        <ecNumber evidence="2">2.3.2.27</ecNumber>
    </recommendedName>
    <alternativeName>
        <fullName evidence="2">RING-type E3 ubiquitin transferase PUB</fullName>
    </alternativeName>
</protein>
<organism evidence="4 5">
    <name type="scientific">Dioscorea cayennensis subsp. rotundata</name>
    <name type="common">White Guinea yam</name>
    <name type="synonym">Dioscorea rotundata</name>
    <dbReference type="NCBI Taxonomy" id="55577"/>
    <lineage>
        <taxon>Eukaryota</taxon>
        <taxon>Viridiplantae</taxon>
        <taxon>Streptophyta</taxon>
        <taxon>Embryophyta</taxon>
        <taxon>Tracheophyta</taxon>
        <taxon>Spermatophyta</taxon>
        <taxon>Magnoliopsida</taxon>
        <taxon>Liliopsida</taxon>
        <taxon>Dioscoreales</taxon>
        <taxon>Dioscoreaceae</taxon>
        <taxon>Dioscorea</taxon>
    </lineage>
</organism>
<dbReference type="GO" id="GO:0010193">
    <property type="term" value="P:response to ozone"/>
    <property type="evidence" value="ECO:0007669"/>
    <property type="project" value="EnsemblPlants"/>
</dbReference>
<dbReference type="InterPro" id="IPR045185">
    <property type="entry name" value="PUB22/23/24-like"/>
</dbReference>
<evidence type="ECO:0000256" key="2">
    <source>
        <dbReference type="RuleBase" id="RU369093"/>
    </source>
</evidence>
<proteinExistence type="predicted"/>
<evidence type="ECO:0000256" key="1">
    <source>
        <dbReference type="ARBA" id="ARBA00022786"/>
    </source>
</evidence>
<dbReference type="RefSeq" id="XP_039127531.1">
    <property type="nucleotide sequence ID" value="XM_039271597.1"/>
</dbReference>
<evidence type="ECO:0000313" key="5">
    <source>
        <dbReference type="RefSeq" id="XP_039127531.1"/>
    </source>
</evidence>
<dbReference type="AlphaFoldDB" id="A0AB40BLQ3"/>
<dbReference type="PANTHER" id="PTHR22849">
    <property type="entry name" value="WDSAM1 PROTEIN"/>
    <property type="match status" value="1"/>
</dbReference>
<dbReference type="Proteomes" id="UP001515500">
    <property type="component" value="Chromosome 6"/>
</dbReference>
<reference evidence="5" key="1">
    <citation type="submission" date="2025-08" db="UniProtKB">
        <authorList>
            <consortium name="RefSeq"/>
        </authorList>
    </citation>
    <scope>IDENTIFICATION</scope>
</reference>
<dbReference type="GO" id="GO:0009414">
    <property type="term" value="P:response to water deprivation"/>
    <property type="evidence" value="ECO:0007669"/>
    <property type="project" value="EnsemblPlants"/>
</dbReference>
<comment type="function">
    <text evidence="2">Functions as an E3 ubiquitin ligase.</text>
</comment>
<evidence type="ECO:0000259" key="3">
    <source>
        <dbReference type="Pfam" id="PF25598"/>
    </source>
</evidence>
<dbReference type="GO" id="GO:0005737">
    <property type="term" value="C:cytoplasm"/>
    <property type="evidence" value="ECO:0007669"/>
    <property type="project" value="EnsemblPlants"/>
</dbReference>
<feature type="domain" description="U-box" evidence="3">
    <location>
        <begin position="116"/>
        <end position="280"/>
    </location>
</feature>
<dbReference type="GeneID" id="120263630"/>
<dbReference type="Gene3D" id="1.25.10.10">
    <property type="entry name" value="Leucine-rich Repeat Variant"/>
    <property type="match status" value="1"/>
</dbReference>
<dbReference type="InterPro" id="IPR011989">
    <property type="entry name" value="ARM-like"/>
</dbReference>
<dbReference type="GO" id="GO:0005634">
    <property type="term" value="C:nucleus"/>
    <property type="evidence" value="ECO:0007669"/>
    <property type="project" value="EnsemblPlants"/>
</dbReference>
<dbReference type="InterPro" id="IPR016024">
    <property type="entry name" value="ARM-type_fold"/>
</dbReference>
<dbReference type="GO" id="GO:0016567">
    <property type="term" value="P:protein ubiquitination"/>
    <property type="evidence" value="ECO:0007669"/>
    <property type="project" value="UniProtKB-UniRule"/>
</dbReference>
<sequence length="286" mass="32060">MSNLNIEKILSKITLASQEGDRYRCAELVAEIKKTMKESERNRRRIADAGTSLVLASSFDLFSRISVENSNNQVLEEIILVLSFLFPLDNKALQCLSSPESINSIISILNSGVFAKASLTTIFNLVSSSEEIARKFIDLNLVSKLLEILVDSDKKMCERALAVLDVVLNYESGREMARGNALAMPVLVKKIFRVSEMATELVVSVMWKICCCKKSCEKEYEDEKRVKCLIEGLEFGAFQKLLVLLQIGCSEGTKEKVTELLKLLNGHRAQIECIDSKDFKGVKRSF</sequence>
<dbReference type="SUPFAM" id="SSF48371">
    <property type="entry name" value="ARM repeat"/>
    <property type="match status" value="1"/>
</dbReference>
<name>A0AB40BLQ3_DIOCR</name>
<keyword evidence="2" id="KW-0808">Transferase</keyword>
<dbReference type="GO" id="GO:0061630">
    <property type="term" value="F:ubiquitin protein ligase activity"/>
    <property type="evidence" value="ECO:0007669"/>
    <property type="project" value="UniProtKB-UniRule"/>
</dbReference>
<dbReference type="PANTHER" id="PTHR22849:SF161">
    <property type="entry name" value="U-BOX DOMAIN-CONTAINING PROTEIN"/>
    <property type="match status" value="1"/>
</dbReference>
<evidence type="ECO:0000313" key="4">
    <source>
        <dbReference type="Proteomes" id="UP001515500"/>
    </source>
</evidence>